<evidence type="ECO:0000256" key="1">
    <source>
        <dbReference type="ARBA" id="ARBA00008773"/>
    </source>
</evidence>
<dbReference type="GO" id="GO:0004553">
    <property type="term" value="F:hydrolase activity, hydrolyzing O-glycosyl compounds"/>
    <property type="evidence" value="ECO:0007669"/>
    <property type="project" value="InterPro"/>
</dbReference>
<reference evidence="7" key="2">
    <citation type="submission" date="2025-08" db="UniProtKB">
        <authorList>
            <consortium name="RefSeq"/>
        </authorList>
    </citation>
    <scope>IDENTIFICATION</scope>
    <source>
        <tissue evidence="7">Leaf</tissue>
    </source>
</reference>
<keyword evidence="2 5" id="KW-0378">Hydrolase</keyword>
<dbReference type="SUPFAM" id="SSF51445">
    <property type="entry name" value="(Trans)glycosidases"/>
    <property type="match status" value="1"/>
</dbReference>
<evidence type="ECO:0000256" key="4">
    <source>
        <dbReference type="RuleBase" id="RU004335"/>
    </source>
</evidence>
<dbReference type="Gene3D" id="3.20.20.80">
    <property type="entry name" value="Glycosidases"/>
    <property type="match status" value="1"/>
</dbReference>
<dbReference type="Proteomes" id="UP000813463">
    <property type="component" value="Chromosome 4"/>
</dbReference>
<proteinExistence type="inferred from homology"/>
<comment type="similarity">
    <text evidence="1 4">Belongs to the glycosyl hydrolase 17 family.</text>
</comment>
<name>A0A9R0J7Z5_SPIOL</name>
<accession>A0A9R0J7Z5</accession>
<organism evidence="6 7">
    <name type="scientific">Spinacia oleracea</name>
    <name type="common">Spinach</name>
    <dbReference type="NCBI Taxonomy" id="3562"/>
    <lineage>
        <taxon>Eukaryota</taxon>
        <taxon>Viridiplantae</taxon>
        <taxon>Streptophyta</taxon>
        <taxon>Embryophyta</taxon>
        <taxon>Tracheophyta</taxon>
        <taxon>Spermatophyta</taxon>
        <taxon>Magnoliopsida</taxon>
        <taxon>eudicotyledons</taxon>
        <taxon>Gunneridae</taxon>
        <taxon>Pentapetalae</taxon>
        <taxon>Caryophyllales</taxon>
        <taxon>Chenopodiaceae</taxon>
        <taxon>Chenopodioideae</taxon>
        <taxon>Anserineae</taxon>
        <taxon>Spinacia</taxon>
    </lineage>
</organism>
<protein>
    <submittedName>
        <fullName evidence="7">Glucan endo-1,3-beta-glucosidase isoform X1</fullName>
    </submittedName>
</protein>
<reference evidence="6" key="1">
    <citation type="journal article" date="2021" name="Nat. Commun.">
        <title>Genomic analyses provide insights into spinach domestication and the genetic basis of agronomic traits.</title>
        <authorList>
            <person name="Cai X."/>
            <person name="Sun X."/>
            <person name="Xu C."/>
            <person name="Sun H."/>
            <person name="Wang X."/>
            <person name="Ge C."/>
            <person name="Zhang Z."/>
            <person name="Wang Q."/>
            <person name="Fei Z."/>
            <person name="Jiao C."/>
            <person name="Wang Q."/>
        </authorList>
    </citation>
    <scope>NUCLEOTIDE SEQUENCE [LARGE SCALE GENOMIC DNA]</scope>
    <source>
        <strain evidence="6">cv. Varoflay</strain>
    </source>
</reference>
<dbReference type="GO" id="GO:0005975">
    <property type="term" value="P:carbohydrate metabolic process"/>
    <property type="evidence" value="ECO:0007669"/>
    <property type="project" value="InterPro"/>
</dbReference>
<keyword evidence="6" id="KW-1185">Reference proteome</keyword>
<evidence type="ECO:0000256" key="2">
    <source>
        <dbReference type="ARBA" id="ARBA00022801"/>
    </source>
</evidence>
<dbReference type="GeneID" id="110801100"/>
<sequence length="365" mass="39330">MANLSNRPTAAAAATAWLFIVATLLLSCQRFTVATLLLLAMILPSFRVTEAQIGVCYGRNGNNLPSPQDVINLYKSRGITRMRMYDPGPNSLQALRGTNIGLILDVPRTDLRSLGSDAGAATRWVQKNVVAYASNVNFRYIAVGNEIMPGDAEAGSILPAMQNVQNALRSANLADRIKVSTAVKSSIVDGFPPSKGFFTSSSYMNPIVNFLRNNNSPLLANIYPYFAYLGTGSIRLDYALFTSPNAQVNDDNGLQYKNLFDALVDTMYAALARAGGPNIPIVVSESGWPSAGGDSRGAATPGNAATYYANLIGHVRQGTPRKNGQAIETYLFAMFDENQKGGGTENNFGVFSPNQQPKYNLNFRG</sequence>
<evidence type="ECO:0000313" key="7">
    <source>
        <dbReference type="RefSeq" id="XP_021862113.2"/>
    </source>
</evidence>
<gene>
    <name evidence="7" type="primary">LOC110801100</name>
</gene>
<dbReference type="AlphaFoldDB" id="A0A9R0J7Z5"/>
<dbReference type="PANTHER" id="PTHR32227">
    <property type="entry name" value="GLUCAN ENDO-1,3-BETA-GLUCOSIDASE BG1-RELATED-RELATED"/>
    <property type="match status" value="1"/>
</dbReference>
<dbReference type="InterPro" id="IPR017853">
    <property type="entry name" value="GH"/>
</dbReference>
<evidence type="ECO:0000256" key="3">
    <source>
        <dbReference type="ARBA" id="ARBA00023295"/>
    </source>
</evidence>
<evidence type="ECO:0000313" key="6">
    <source>
        <dbReference type="Proteomes" id="UP000813463"/>
    </source>
</evidence>
<keyword evidence="3 5" id="KW-0326">Glycosidase</keyword>
<dbReference type="PROSITE" id="PS00587">
    <property type="entry name" value="GLYCOSYL_HYDROL_F17"/>
    <property type="match status" value="1"/>
</dbReference>
<dbReference type="PROSITE" id="PS51257">
    <property type="entry name" value="PROKAR_LIPOPROTEIN"/>
    <property type="match status" value="1"/>
</dbReference>
<dbReference type="KEGG" id="soe:110801100"/>
<dbReference type="InterPro" id="IPR044965">
    <property type="entry name" value="Glyco_hydro_17_plant"/>
</dbReference>
<evidence type="ECO:0000256" key="5">
    <source>
        <dbReference type="RuleBase" id="RU004336"/>
    </source>
</evidence>
<dbReference type="Pfam" id="PF00332">
    <property type="entry name" value="Glyco_hydro_17"/>
    <property type="match status" value="1"/>
</dbReference>
<dbReference type="InterPro" id="IPR000490">
    <property type="entry name" value="Glyco_hydro_17"/>
</dbReference>
<dbReference type="RefSeq" id="XP_021862113.2">
    <property type="nucleotide sequence ID" value="XM_022006421.2"/>
</dbReference>